<dbReference type="InterPro" id="IPR006689">
    <property type="entry name" value="Small_GTPase_ARF/SAR"/>
</dbReference>
<evidence type="ECO:0000256" key="5">
    <source>
        <dbReference type="PIRSR" id="PIRSR606689-2"/>
    </source>
</evidence>
<dbReference type="FunFam" id="3.40.50.300:FF:000412">
    <property type="entry name" value="ADP-ribosylation factor 1"/>
    <property type="match status" value="1"/>
</dbReference>
<dbReference type="Gene3D" id="3.40.50.300">
    <property type="entry name" value="P-loop containing nucleotide triphosphate hydrolases"/>
    <property type="match status" value="1"/>
</dbReference>
<dbReference type="InterPro" id="IPR024156">
    <property type="entry name" value="Small_GTPase_ARF"/>
</dbReference>
<dbReference type="InterPro" id="IPR027417">
    <property type="entry name" value="P-loop_NTPase"/>
</dbReference>
<protein>
    <recommendedName>
        <fullName evidence="8">ADP-ribosylation factor</fullName>
    </recommendedName>
</protein>
<evidence type="ECO:0000313" key="7">
    <source>
        <dbReference type="Proteomes" id="UP000728032"/>
    </source>
</evidence>
<comment type="similarity">
    <text evidence="1">Belongs to the small GTPase superfamily. Arf family.</text>
</comment>
<feature type="binding site" evidence="4">
    <location>
        <begin position="101"/>
        <end position="104"/>
    </location>
    <ligand>
        <name>GTP</name>
        <dbReference type="ChEBI" id="CHEBI:37565"/>
    </ligand>
</feature>
<gene>
    <name evidence="6" type="ORF">ONB1V03_LOCUS18090</name>
</gene>
<evidence type="ECO:0000256" key="1">
    <source>
        <dbReference type="ARBA" id="ARBA00010290"/>
    </source>
</evidence>
<dbReference type="SMART" id="SM00177">
    <property type="entry name" value="ARF"/>
    <property type="match status" value="1"/>
</dbReference>
<dbReference type="PROSITE" id="PS51417">
    <property type="entry name" value="ARF"/>
    <property type="match status" value="1"/>
</dbReference>
<keyword evidence="2 4" id="KW-0547">Nucleotide-binding</keyword>
<dbReference type="AlphaFoldDB" id="A0A7R9QWZ5"/>
<dbReference type="SMART" id="SM00178">
    <property type="entry name" value="SAR"/>
    <property type="match status" value="1"/>
</dbReference>
<dbReference type="GO" id="GO:0051649">
    <property type="term" value="P:establishment of localization in cell"/>
    <property type="evidence" value="ECO:0007669"/>
    <property type="project" value="UniProtKB-ARBA"/>
</dbReference>
<feature type="binding site" evidence="4">
    <location>
        <begin position="7"/>
        <end position="14"/>
    </location>
    <ligand>
        <name>GTP</name>
        <dbReference type="ChEBI" id="CHEBI:37565"/>
    </ligand>
</feature>
<evidence type="ECO:0000256" key="4">
    <source>
        <dbReference type="PIRSR" id="PIRSR606689-1"/>
    </source>
</evidence>
<feature type="binding site" evidence="4">
    <location>
        <position position="45"/>
    </location>
    <ligand>
        <name>GTP</name>
        <dbReference type="ChEBI" id="CHEBI:37565"/>
    </ligand>
</feature>
<dbReference type="GO" id="GO:0030010">
    <property type="term" value="P:establishment of cell polarity"/>
    <property type="evidence" value="ECO:0007669"/>
    <property type="project" value="UniProtKB-ARBA"/>
</dbReference>
<evidence type="ECO:0000256" key="2">
    <source>
        <dbReference type="ARBA" id="ARBA00022741"/>
    </source>
</evidence>
<dbReference type="GO" id="GO:0046872">
    <property type="term" value="F:metal ion binding"/>
    <property type="evidence" value="ECO:0007669"/>
    <property type="project" value="UniProtKB-KW"/>
</dbReference>
<dbReference type="NCBIfam" id="TIGR00231">
    <property type="entry name" value="small_GTP"/>
    <property type="match status" value="1"/>
</dbReference>
<keyword evidence="7" id="KW-1185">Reference proteome</keyword>
<dbReference type="GO" id="GO:0016192">
    <property type="term" value="P:vesicle-mediated transport"/>
    <property type="evidence" value="ECO:0007669"/>
    <property type="project" value="UniProtKB-ARBA"/>
</dbReference>
<evidence type="ECO:0008006" key="8">
    <source>
        <dbReference type="Google" id="ProtNLM"/>
    </source>
</evidence>
<keyword evidence="3 4" id="KW-0342">GTP-binding</keyword>
<proteinExistence type="inferred from homology"/>
<dbReference type="SUPFAM" id="SSF52540">
    <property type="entry name" value="P-loop containing nucleoside triphosphate hydrolases"/>
    <property type="match status" value="1"/>
</dbReference>
<keyword evidence="5" id="KW-0460">Magnesium</keyword>
<dbReference type="EMBL" id="CAJPVJ010023998">
    <property type="protein sequence ID" value="CAG2178665.1"/>
    <property type="molecule type" value="Genomic_DNA"/>
</dbReference>
<dbReference type="Proteomes" id="UP000728032">
    <property type="component" value="Unassembled WGS sequence"/>
</dbReference>
<dbReference type="Pfam" id="PF00025">
    <property type="entry name" value="Arf"/>
    <property type="match status" value="1"/>
</dbReference>
<reference evidence="6" key="1">
    <citation type="submission" date="2020-11" db="EMBL/GenBank/DDBJ databases">
        <authorList>
            <person name="Tran Van P."/>
        </authorList>
    </citation>
    <scope>NUCLEOTIDE SEQUENCE</scope>
</reference>
<evidence type="ECO:0000256" key="3">
    <source>
        <dbReference type="ARBA" id="ARBA00023134"/>
    </source>
</evidence>
<dbReference type="EMBL" id="OC938823">
    <property type="protein sequence ID" value="CAD7661529.1"/>
    <property type="molecule type" value="Genomic_DNA"/>
</dbReference>
<name>A0A7R9QWZ5_9ACAR</name>
<feature type="binding site" evidence="5">
    <location>
        <position position="14"/>
    </location>
    <ligand>
        <name>Mg(2+)</name>
        <dbReference type="ChEBI" id="CHEBI:18420"/>
    </ligand>
</feature>
<dbReference type="PRINTS" id="PR00449">
    <property type="entry name" value="RASTRNSFRMNG"/>
</dbReference>
<organism evidence="6">
    <name type="scientific">Oppiella nova</name>
    <dbReference type="NCBI Taxonomy" id="334625"/>
    <lineage>
        <taxon>Eukaryota</taxon>
        <taxon>Metazoa</taxon>
        <taxon>Ecdysozoa</taxon>
        <taxon>Arthropoda</taxon>
        <taxon>Chelicerata</taxon>
        <taxon>Arachnida</taxon>
        <taxon>Acari</taxon>
        <taxon>Acariformes</taxon>
        <taxon>Sarcoptiformes</taxon>
        <taxon>Oribatida</taxon>
        <taxon>Brachypylina</taxon>
        <taxon>Oppioidea</taxon>
        <taxon>Oppiidae</taxon>
        <taxon>Oppiella</taxon>
    </lineage>
</organism>
<dbReference type="GO" id="GO:0003924">
    <property type="term" value="F:GTPase activity"/>
    <property type="evidence" value="ECO:0007669"/>
    <property type="project" value="InterPro"/>
</dbReference>
<dbReference type="OrthoDB" id="2011769at2759"/>
<sequence length="174" mass="19849">MRILMLGLDAAGKTSRSLPPIRTVGFNVETVTYKNVEFSIWDAGGEDRIRSLWKHYYTGTQGLIFVVNSADRDRIDQARQEFHKIVNDPQMREVIILVLANKQDLPDGTCKPFVTHNKLLIYRGITMKPQEIQDKLGLSVTSLGHRNWYVQPACAITVDGLFEGLEWLMSNRKT</sequence>
<dbReference type="PANTHER" id="PTHR11711">
    <property type="entry name" value="ADP RIBOSYLATION FACTOR-RELATED"/>
    <property type="match status" value="1"/>
</dbReference>
<dbReference type="GO" id="GO:0005525">
    <property type="term" value="F:GTP binding"/>
    <property type="evidence" value="ECO:0007669"/>
    <property type="project" value="UniProtKB-KW"/>
</dbReference>
<accession>A0A7R9QWZ5</accession>
<feature type="binding site" evidence="5">
    <location>
        <position position="23"/>
    </location>
    <ligand>
        <name>Mg(2+)</name>
        <dbReference type="ChEBI" id="CHEBI:18420"/>
    </ligand>
</feature>
<dbReference type="InterPro" id="IPR005225">
    <property type="entry name" value="Small_GTP-bd"/>
</dbReference>
<keyword evidence="5" id="KW-0479">Metal-binding</keyword>
<evidence type="ECO:0000313" key="6">
    <source>
        <dbReference type="EMBL" id="CAD7661529.1"/>
    </source>
</evidence>